<dbReference type="AlphaFoldDB" id="A0A4Y2N6G0"/>
<comment type="caution">
    <text evidence="1">The sequence shown here is derived from an EMBL/GenBank/DDBJ whole genome shotgun (WGS) entry which is preliminary data.</text>
</comment>
<accession>A0A4Y2N6G0</accession>
<gene>
    <name evidence="1" type="ORF">AVEN_9925_1</name>
</gene>
<keyword evidence="2" id="KW-1185">Reference proteome</keyword>
<protein>
    <submittedName>
        <fullName evidence="1">Uncharacterized protein</fullName>
    </submittedName>
</protein>
<dbReference type="EMBL" id="BGPR01008618">
    <property type="protein sequence ID" value="GBN34965.1"/>
    <property type="molecule type" value="Genomic_DNA"/>
</dbReference>
<name>A0A4Y2N6G0_ARAVE</name>
<organism evidence="1 2">
    <name type="scientific">Araneus ventricosus</name>
    <name type="common">Orbweaver spider</name>
    <name type="synonym">Epeira ventricosa</name>
    <dbReference type="NCBI Taxonomy" id="182803"/>
    <lineage>
        <taxon>Eukaryota</taxon>
        <taxon>Metazoa</taxon>
        <taxon>Ecdysozoa</taxon>
        <taxon>Arthropoda</taxon>
        <taxon>Chelicerata</taxon>
        <taxon>Arachnida</taxon>
        <taxon>Araneae</taxon>
        <taxon>Araneomorphae</taxon>
        <taxon>Entelegynae</taxon>
        <taxon>Araneoidea</taxon>
        <taxon>Araneidae</taxon>
        <taxon>Araneus</taxon>
    </lineage>
</organism>
<proteinExistence type="predicted"/>
<evidence type="ECO:0000313" key="2">
    <source>
        <dbReference type="Proteomes" id="UP000499080"/>
    </source>
</evidence>
<reference evidence="1 2" key="1">
    <citation type="journal article" date="2019" name="Sci. Rep.">
        <title>Orb-weaving spider Araneus ventricosus genome elucidates the spidroin gene catalogue.</title>
        <authorList>
            <person name="Kono N."/>
            <person name="Nakamura H."/>
            <person name="Ohtoshi R."/>
            <person name="Moran D.A.P."/>
            <person name="Shinohara A."/>
            <person name="Yoshida Y."/>
            <person name="Fujiwara M."/>
            <person name="Mori M."/>
            <person name="Tomita M."/>
            <person name="Arakawa K."/>
        </authorList>
    </citation>
    <scope>NUCLEOTIDE SEQUENCE [LARGE SCALE GENOMIC DNA]</scope>
</reference>
<evidence type="ECO:0000313" key="1">
    <source>
        <dbReference type="EMBL" id="GBN34965.1"/>
    </source>
</evidence>
<sequence length="88" mass="10538">MNSWFLADRKPKRVRRLSLWNFKARNRQVSWASVVSVRETFCPGVSDDCFSRNEMKRKMVERKMVETLKNADNNKHLKRDRVDPDVIL</sequence>
<dbReference type="Proteomes" id="UP000499080">
    <property type="component" value="Unassembled WGS sequence"/>
</dbReference>